<accession>A0ABT4QJD7</accession>
<dbReference type="Gene3D" id="1.10.3720.10">
    <property type="entry name" value="MetI-like"/>
    <property type="match status" value="1"/>
</dbReference>
<evidence type="ECO:0000256" key="4">
    <source>
        <dbReference type="ARBA" id="ARBA00022692"/>
    </source>
</evidence>
<keyword evidence="5 7" id="KW-1133">Transmembrane helix</keyword>
<proteinExistence type="inferred from homology"/>
<keyword evidence="3" id="KW-1003">Cell membrane</keyword>
<dbReference type="RefSeq" id="WP_269885505.1">
    <property type="nucleotide sequence ID" value="NZ_JAQAGZ010000029.1"/>
</dbReference>
<comment type="subcellular location">
    <subcellularLocation>
        <location evidence="1 7">Cell membrane</location>
        <topology evidence="1 7">Multi-pass membrane protein</topology>
    </subcellularLocation>
</comment>
<keyword evidence="4 7" id="KW-0812">Transmembrane</keyword>
<dbReference type="PROSITE" id="PS50928">
    <property type="entry name" value="ABC_TM1"/>
    <property type="match status" value="1"/>
</dbReference>
<dbReference type="PANTHER" id="PTHR30043:SF1">
    <property type="entry name" value="ABC TRANSPORT SYSTEM PERMEASE PROTEIN P69"/>
    <property type="match status" value="1"/>
</dbReference>
<evidence type="ECO:0000256" key="2">
    <source>
        <dbReference type="ARBA" id="ARBA00022448"/>
    </source>
</evidence>
<reference evidence="9 10" key="1">
    <citation type="submission" date="2022-12" db="EMBL/GenBank/DDBJ databases">
        <title>Draft genome sequence of Paenibacillus sp. dW9.</title>
        <authorList>
            <person name="Choi E.-W."/>
            <person name="Kim D.-U."/>
        </authorList>
    </citation>
    <scope>NUCLEOTIDE SEQUENCE [LARGE SCALE GENOMIC DNA]</scope>
    <source>
        <strain evidence="10">dW9</strain>
    </source>
</reference>
<evidence type="ECO:0000313" key="10">
    <source>
        <dbReference type="Proteomes" id="UP001527882"/>
    </source>
</evidence>
<evidence type="ECO:0000256" key="1">
    <source>
        <dbReference type="ARBA" id="ARBA00004651"/>
    </source>
</evidence>
<name>A0ABT4QJD7_9BACL</name>
<feature type="transmembrane region" description="Helical" evidence="7">
    <location>
        <begin position="69"/>
        <end position="91"/>
    </location>
</feature>
<protein>
    <submittedName>
        <fullName evidence="9">Phosphonate ABC transporter, permease protein PhnE</fullName>
    </submittedName>
</protein>
<organism evidence="9 10">
    <name type="scientific">Paenibacillus gyeongsangnamensis</name>
    <dbReference type="NCBI Taxonomy" id="3388067"/>
    <lineage>
        <taxon>Bacteria</taxon>
        <taxon>Bacillati</taxon>
        <taxon>Bacillota</taxon>
        <taxon>Bacilli</taxon>
        <taxon>Bacillales</taxon>
        <taxon>Paenibacillaceae</taxon>
        <taxon>Paenibacillus</taxon>
    </lineage>
</organism>
<dbReference type="InterPro" id="IPR005769">
    <property type="entry name" value="PhnE/PtxC"/>
</dbReference>
<keyword evidence="6 7" id="KW-0472">Membrane</keyword>
<feature type="domain" description="ABC transmembrane type-1" evidence="8">
    <location>
        <begin position="62"/>
        <end position="245"/>
    </location>
</feature>
<dbReference type="CDD" id="cd06261">
    <property type="entry name" value="TM_PBP2"/>
    <property type="match status" value="1"/>
</dbReference>
<feature type="transmembrane region" description="Helical" evidence="7">
    <location>
        <begin position="103"/>
        <end position="123"/>
    </location>
</feature>
<sequence length="253" mass="27589">MLNRRRAYMGIIFVIAFMVLVWSANGSQIQVLSTLDLANLLDFLKRWWPPSLSAAGPAVRETIVTVQMAVFSTFIALVLGFLTSLAAASNISPHRMVYAASRGLLSFLRAVPVVVFGLLFVPLVGLGPLGGVLAMILHNWGVLGKLIAERIEASDRGPQEAVISTGSTWLPMVVFGLLPQVLPHMLSDAFYRLEVNVRDTMVLGFIGAGGIGNELFVNFKSFDYPSTTTDVVVIMILVIVIEIIGAYVRRRVN</sequence>
<keyword evidence="10" id="KW-1185">Reference proteome</keyword>
<comment type="similarity">
    <text evidence="7">Belongs to the binding-protein-dependent transport system permease family.</text>
</comment>
<feature type="transmembrane region" description="Helical" evidence="7">
    <location>
        <begin position="231"/>
        <end position="248"/>
    </location>
</feature>
<keyword evidence="2 7" id="KW-0813">Transport</keyword>
<evidence type="ECO:0000256" key="7">
    <source>
        <dbReference type="RuleBase" id="RU363032"/>
    </source>
</evidence>
<comment type="caution">
    <text evidence="9">The sequence shown here is derived from an EMBL/GenBank/DDBJ whole genome shotgun (WGS) entry which is preliminary data.</text>
</comment>
<evidence type="ECO:0000313" key="9">
    <source>
        <dbReference type="EMBL" id="MCZ8516973.1"/>
    </source>
</evidence>
<gene>
    <name evidence="9" type="primary">phnE</name>
    <name evidence="9" type="ORF">O9H85_32385</name>
</gene>
<dbReference type="NCBIfam" id="TIGR01097">
    <property type="entry name" value="PhnE"/>
    <property type="match status" value="1"/>
</dbReference>
<dbReference type="SUPFAM" id="SSF161098">
    <property type="entry name" value="MetI-like"/>
    <property type="match status" value="1"/>
</dbReference>
<evidence type="ECO:0000256" key="6">
    <source>
        <dbReference type="ARBA" id="ARBA00023136"/>
    </source>
</evidence>
<dbReference type="Proteomes" id="UP001527882">
    <property type="component" value="Unassembled WGS sequence"/>
</dbReference>
<dbReference type="EMBL" id="JAQAGZ010000029">
    <property type="protein sequence ID" value="MCZ8516973.1"/>
    <property type="molecule type" value="Genomic_DNA"/>
</dbReference>
<dbReference type="InterPro" id="IPR035906">
    <property type="entry name" value="MetI-like_sf"/>
</dbReference>
<dbReference type="PANTHER" id="PTHR30043">
    <property type="entry name" value="PHOSPHONATES TRANSPORT SYSTEM PERMEASE PROTEIN"/>
    <property type="match status" value="1"/>
</dbReference>
<evidence type="ECO:0000256" key="5">
    <source>
        <dbReference type="ARBA" id="ARBA00022989"/>
    </source>
</evidence>
<evidence type="ECO:0000259" key="8">
    <source>
        <dbReference type="PROSITE" id="PS50928"/>
    </source>
</evidence>
<evidence type="ECO:0000256" key="3">
    <source>
        <dbReference type="ARBA" id="ARBA00022475"/>
    </source>
</evidence>
<dbReference type="InterPro" id="IPR000515">
    <property type="entry name" value="MetI-like"/>
</dbReference>
<dbReference type="Pfam" id="PF00528">
    <property type="entry name" value="BPD_transp_1"/>
    <property type="match status" value="1"/>
</dbReference>